<dbReference type="Pfam" id="PF00450">
    <property type="entry name" value="Peptidase_S10"/>
    <property type="match status" value="3"/>
</dbReference>
<sequence length="829" mass="93725">MIRSEAMYNLCILFLLVLQGWSELAASHSIVEFLPGFQGPLPFEFETGYIGVDESEDVQLFYYFVKSQGNAKEDPLVLWLTGGPGCSALSGLIYEIGPIYFVGSGVQWELTYIGLESTLMDKDSPVGTGFSYARTPLASLTGDFIQIKQADEFLRKWLTDHPEFLSNPVYVGGDSYSGLPLPALVQLISDGNEDGSKPLINLKGYILGNAATDFTFDGNSKVPFAHGMGLISDELYESLKRNCRGEYTFVDPSNADCLQHMQEFYKCTSGLDAAQILEPLCAFVSPKPLEISFHKRRSLILNDNSGDLVDPDPSLPTIGCRTYAYLLSKYWVNDKSVQKALGIREGTIGQWERCTNGLSYTHEIFSTIKYHLYLGKKGYRSLVYSGDHDMLVPFVGTRAWIKSLNFSIVDDWRPWLLESQVAGYTRTYSNQMTYATVKGLQPLTSLLTIFQGFKGHFPLNFKLEDVQLFYYFIKSQGNPKEDPLLLWLTGGPGCSALSGLLYEIGPITFEVVEYNGSLPTLVLNPHSWTQVASIIFVDMPVGTGFSYARTQLASHSTDLIQVRQADQFLRKWLMDHPEFLSNPVYIAGDSYSGITIPAITQKVSDVIKEKLWRRICEYRPQQYRVLEHMQDFNEGLYGLFPNHILEPICGFASPKPFQILDKRSLSDNSQDILEIDPFFPTIGCRSYAYLLSYIWAGDNSVREALHIREGSIKQWQRCNYGIPYTSDIPSSIKYHLYLSKKGYRSLIYSGDHDMVVPFLGTQAWIRSLNYSILDDWRPWLVEGQVAGYTRTYSNRMTFATVKGAGHTAPEYKPEECLAMLKRWINREPL</sequence>
<dbReference type="PANTHER" id="PTHR11802:SF29">
    <property type="entry name" value="SERINE CARBOXYPEPTIDASE-LIKE 19"/>
    <property type="match status" value="1"/>
</dbReference>
<evidence type="ECO:0000313" key="3">
    <source>
        <dbReference type="EMBL" id="KAF2309623.1"/>
    </source>
</evidence>
<keyword evidence="4" id="KW-1185">Reference proteome</keyword>
<keyword evidence="2" id="KW-0732">Signal</keyword>
<protein>
    <submittedName>
        <fullName evidence="3">Uncharacterized protein</fullName>
    </submittedName>
</protein>
<evidence type="ECO:0000256" key="1">
    <source>
        <dbReference type="ARBA" id="ARBA00009431"/>
    </source>
</evidence>
<dbReference type="Gene3D" id="3.40.50.1820">
    <property type="entry name" value="alpha/beta hydrolase"/>
    <property type="match status" value="3"/>
</dbReference>
<gene>
    <name evidence="3" type="ORF">GH714_004327</name>
</gene>
<organism evidence="3 4">
    <name type="scientific">Hevea brasiliensis</name>
    <name type="common">Para rubber tree</name>
    <name type="synonym">Siphonia brasiliensis</name>
    <dbReference type="NCBI Taxonomy" id="3981"/>
    <lineage>
        <taxon>Eukaryota</taxon>
        <taxon>Viridiplantae</taxon>
        <taxon>Streptophyta</taxon>
        <taxon>Embryophyta</taxon>
        <taxon>Tracheophyta</taxon>
        <taxon>Spermatophyta</taxon>
        <taxon>Magnoliopsida</taxon>
        <taxon>eudicotyledons</taxon>
        <taxon>Gunneridae</taxon>
        <taxon>Pentapetalae</taxon>
        <taxon>rosids</taxon>
        <taxon>fabids</taxon>
        <taxon>Malpighiales</taxon>
        <taxon>Euphorbiaceae</taxon>
        <taxon>Crotonoideae</taxon>
        <taxon>Micrandreae</taxon>
        <taxon>Hevea</taxon>
    </lineage>
</organism>
<dbReference type="InterPro" id="IPR029058">
    <property type="entry name" value="AB_hydrolase_fold"/>
</dbReference>
<dbReference type="AlphaFoldDB" id="A0A6A6MB32"/>
<accession>A0A6A6MB32</accession>
<dbReference type="PRINTS" id="PR00724">
    <property type="entry name" value="CRBOXYPTASEC"/>
</dbReference>
<dbReference type="Proteomes" id="UP000467840">
    <property type="component" value="Chromosome 14"/>
</dbReference>
<feature type="chain" id="PRO_5025631604" evidence="2">
    <location>
        <begin position="28"/>
        <end position="829"/>
    </location>
</feature>
<dbReference type="SUPFAM" id="SSF53474">
    <property type="entry name" value="alpha/beta-Hydrolases"/>
    <property type="match status" value="2"/>
</dbReference>
<evidence type="ECO:0000313" key="4">
    <source>
        <dbReference type="Proteomes" id="UP000467840"/>
    </source>
</evidence>
<feature type="signal peptide" evidence="2">
    <location>
        <begin position="1"/>
        <end position="27"/>
    </location>
</feature>
<dbReference type="PANTHER" id="PTHR11802">
    <property type="entry name" value="SERINE PROTEASE FAMILY S10 SERINE CARBOXYPEPTIDASE"/>
    <property type="match status" value="1"/>
</dbReference>
<dbReference type="EMBL" id="JAAGAX010000006">
    <property type="protein sequence ID" value="KAF2309623.1"/>
    <property type="molecule type" value="Genomic_DNA"/>
</dbReference>
<dbReference type="GO" id="GO:0006508">
    <property type="term" value="P:proteolysis"/>
    <property type="evidence" value="ECO:0007669"/>
    <property type="project" value="InterPro"/>
</dbReference>
<name>A0A6A6MB32_HEVBR</name>
<comment type="similarity">
    <text evidence="1">Belongs to the peptidase S10 family.</text>
</comment>
<dbReference type="GO" id="GO:0004185">
    <property type="term" value="F:serine-type carboxypeptidase activity"/>
    <property type="evidence" value="ECO:0007669"/>
    <property type="project" value="InterPro"/>
</dbReference>
<comment type="caution">
    <text evidence="3">The sequence shown here is derived from an EMBL/GenBank/DDBJ whole genome shotgun (WGS) entry which is preliminary data.</text>
</comment>
<evidence type="ECO:0000256" key="2">
    <source>
        <dbReference type="SAM" id="SignalP"/>
    </source>
</evidence>
<reference evidence="3 4" key="1">
    <citation type="journal article" date="2020" name="Mol. Plant">
        <title>The Chromosome-Based Rubber Tree Genome Provides New Insights into Spurge Genome Evolution and Rubber Biosynthesis.</title>
        <authorList>
            <person name="Liu J."/>
            <person name="Shi C."/>
            <person name="Shi C.C."/>
            <person name="Li W."/>
            <person name="Zhang Q.J."/>
            <person name="Zhang Y."/>
            <person name="Li K."/>
            <person name="Lu H.F."/>
            <person name="Shi C."/>
            <person name="Zhu S.T."/>
            <person name="Xiao Z.Y."/>
            <person name="Nan H."/>
            <person name="Yue Y."/>
            <person name="Zhu X.G."/>
            <person name="Wu Y."/>
            <person name="Hong X.N."/>
            <person name="Fan G.Y."/>
            <person name="Tong Y."/>
            <person name="Zhang D."/>
            <person name="Mao C.L."/>
            <person name="Liu Y.L."/>
            <person name="Hao S.J."/>
            <person name="Liu W.Q."/>
            <person name="Lv M.Q."/>
            <person name="Zhang H.B."/>
            <person name="Liu Y."/>
            <person name="Hu-Tang G.R."/>
            <person name="Wang J.P."/>
            <person name="Wang J.H."/>
            <person name="Sun Y.H."/>
            <person name="Ni S.B."/>
            <person name="Chen W.B."/>
            <person name="Zhang X.C."/>
            <person name="Jiao Y.N."/>
            <person name="Eichler E.E."/>
            <person name="Li G.H."/>
            <person name="Liu X."/>
            <person name="Gao L.Z."/>
        </authorList>
    </citation>
    <scope>NUCLEOTIDE SEQUENCE [LARGE SCALE GENOMIC DNA]</scope>
    <source>
        <strain evidence="4">cv. GT1</strain>
        <tissue evidence="3">Leaf</tissue>
    </source>
</reference>
<dbReference type="GO" id="GO:0016747">
    <property type="term" value="F:acyltransferase activity, transferring groups other than amino-acyl groups"/>
    <property type="evidence" value="ECO:0007669"/>
    <property type="project" value="TreeGrafter"/>
</dbReference>
<dbReference type="GO" id="GO:0019748">
    <property type="term" value="P:secondary metabolic process"/>
    <property type="evidence" value="ECO:0007669"/>
    <property type="project" value="TreeGrafter"/>
</dbReference>
<dbReference type="InterPro" id="IPR001563">
    <property type="entry name" value="Peptidase_S10"/>
</dbReference>
<proteinExistence type="inferred from homology"/>
<dbReference type="FunFam" id="3.40.50.1820:FF:000072">
    <property type="entry name" value="Serine carboxypeptidase-like 19"/>
    <property type="match status" value="1"/>
</dbReference>